<evidence type="ECO:0000259" key="14">
    <source>
        <dbReference type="Pfam" id="PF08491"/>
    </source>
</evidence>
<dbReference type="PROSITE" id="PS51257">
    <property type="entry name" value="PROKAR_LIPOPROTEIN"/>
    <property type="match status" value="1"/>
</dbReference>
<evidence type="ECO:0000256" key="4">
    <source>
        <dbReference type="ARBA" id="ARBA00012312"/>
    </source>
</evidence>
<dbReference type="OrthoDB" id="1678617at2759"/>
<dbReference type="SUPFAM" id="SSF51905">
    <property type="entry name" value="FAD/NAD(P)-binding domain"/>
    <property type="match status" value="1"/>
</dbReference>
<comment type="function">
    <text evidence="11">Catalyzes the stereospecific oxidation of squalene to (S)-2,3-epoxysqualene, and is considered to be a rate-limiting enzyme in steroid biosynthesis.</text>
</comment>
<evidence type="ECO:0000256" key="6">
    <source>
        <dbReference type="ARBA" id="ARBA00022692"/>
    </source>
</evidence>
<dbReference type="PANTHER" id="PTHR10835">
    <property type="entry name" value="SQUALENE MONOOXYGENASE"/>
    <property type="match status" value="1"/>
</dbReference>
<reference evidence="15" key="1">
    <citation type="submission" date="2021-04" db="EMBL/GenBank/DDBJ databases">
        <authorList>
            <consortium name="Molecular Ecology Group"/>
        </authorList>
    </citation>
    <scope>NUCLEOTIDE SEQUENCE</scope>
</reference>
<dbReference type="Proteomes" id="UP000678393">
    <property type="component" value="Unassembled WGS sequence"/>
</dbReference>
<keyword evidence="8 12" id="KW-1133">Transmembrane helix</keyword>
<evidence type="ECO:0000313" key="16">
    <source>
        <dbReference type="Proteomes" id="UP000678393"/>
    </source>
</evidence>
<dbReference type="Pfam" id="PF08491">
    <property type="entry name" value="SE"/>
    <property type="match status" value="1"/>
</dbReference>
<dbReference type="GO" id="GO:0050660">
    <property type="term" value="F:flavin adenine dinucleotide binding"/>
    <property type="evidence" value="ECO:0007669"/>
    <property type="project" value="UniProtKB-UniRule"/>
</dbReference>
<evidence type="ECO:0000256" key="10">
    <source>
        <dbReference type="ARBA" id="ARBA00023136"/>
    </source>
</evidence>
<comment type="cofactor">
    <cofactor evidence="1 11">
        <name>FAD</name>
        <dbReference type="ChEBI" id="CHEBI:57692"/>
    </cofactor>
</comment>
<evidence type="ECO:0000256" key="3">
    <source>
        <dbReference type="ARBA" id="ARBA00008802"/>
    </source>
</evidence>
<dbReference type="EMBL" id="CAJHNH020001020">
    <property type="protein sequence ID" value="CAG5121073.1"/>
    <property type="molecule type" value="Genomic_DNA"/>
</dbReference>
<comment type="caution">
    <text evidence="15">The sequence shown here is derived from an EMBL/GenBank/DDBJ whole genome shotgun (WGS) entry which is preliminary data.</text>
</comment>
<feature type="transmembrane region" description="Helical" evidence="12">
    <location>
        <begin position="492"/>
        <end position="511"/>
    </location>
</feature>
<feature type="domain" description="FAD dependent oxidoreductase" evidence="13">
    <location>
        <begin position="69"/>
        <end position="99"/>
    </location>
</feature>
<comment type="similarity">
    <text evidence="3 11">Belongs to the squalene monooxygenase family.</text>
</comment>
<comment type="catalytic activity">
    <reaction evidence="11">
        <text>squalene + reduced [NADPH--hemoprotein reductase] + O2 = (S)-2,3-epoxysqualene + oxidized [NADPH--hemoprotein reductase] + H2O + H(+)</text>
        <dbReference type="Rhea" id="RHEA:25282"/>
        <dbReference type="Rhea" id="RHEA-COMP:11964"/>
        <dbReference type="Rhea" id="RHEA-COMP:11965"/>
        <dbReference type="ChEBI" id="CHEBI:15377"/>
        <dbReference type="ChEBI" id="CHEBI:15378"/>
        <dbReference type="ChEBI" id="CHEBI:15379"/>
        <dbReference type="ChEBI" id="CHEBI:15440"/>
        <dbReference type="ChEBI" id="CHEBI:15441"/>
        <dbReference type="ChEBI" id="CHEBI:57618"/>
        <dbReference type="ChEBI" id="CHEBI:58210"/>
        <dbReference type="EC" id="1.14.14.17"/>
    </reaction>
</comment>
<keyword evidence="7 11" id="KW-0274">FAD</keyword>
<keyword evidence="9 11" id="KW-0560">Oxidoreductase</keyword>
<evidence type="ECO:0000256" key="11">
    <source>
        <dbReference type="RuleBase" id="RU367121"/>
    </source>
</evidence>
<evidence type="ECO:0000313" key="15">
    <source>
        <dbReference type="EMBL" id="CAG5121073.1"/>
    </source>
</evidence>
<evidence type="ECO:0000256" key="8">
    <source>
        <dbReference type="ARBA" id="ARBA00022989"/>
    </source>
</evidence>
<dbReference type="EC" id="1.14.14.17" evidence="4 11"/>
<dbReference type="InterPro" id="IPR040125">
    <property type="entry name" value="Squalene_monox"/>
</dbReference>
<dbReference type="GO" id="GO:0016126">
    <property type="term" value="P:sterol biosynthetic process"/>
    <property type="evidence" value="ECO:0007669"/>
    <property type="project" value="UniProtKB-UniRule"/>
</dbReference>
<comment type="subcellular location">
    <subcellularLocation>
        <location evidence="11">Endoplasmic reticulum membrane</location>
        <topology evidence="11">Peripheral membrane protein</topology>
    </subcellularLocation>
    <subcellularLocation>
        <location evidence="2">Membrane</location>
        <topology evidence="2">Multi-pass membrane protein</topology>
    </subcellularLocation>
</comment>
<dbReference type="InterPro" id="IPR013698">
    <property type="entry name" value="Squalene_epoxidase"/>
</dbReference>
<organism evidence="15 16">
    <name type="scientific">Candidula unifasciata</name>
    <dbReference type="NCBI Taxonomy" id="100452"/>
    <lineage>
        <taxon>Eukaryota</taxon>
        <taxon>Metazoa</taxon>
        <taxon>Spiralia</taxon>
        <taxon>Lophotrochozoa</taxon>
        <taxon>Mollusca</taxon>
        <taxon>Gastropoda</taxon>
        <taxon>Heterobranchia</taxon>
        <taxon>Euthyneura</taxon>
        <taxon>Panpulmonata</taxon>
        <taxon>Eupulmonata</taxon>
        <taxon>Stylommatophora</taxon>
        <taxon>Helicina</taxon>
        <taxon>Helicoidea</taxon>
        <taxon>Geomitridae</taxon>
        <taxon>Candidula</taxon>
    </lineage>
</organism>
<evidence type="ECO:0000256" key="7">
    <source>
        <dbReference type="ARBA" id="ARBA00022827"/>
    </source>
</evidence>
<dbReference type="Pfam" id="PF01266">
    <property type="entry name" value="DAO"/>
    <property type="match status" value="1"/>
</dbReference>
<evidence type="ECO:0000256" key="12">
    <source>
        <dbReference type="SAM" id="Phobius"/>
    </source>
</evidence>
<evidence type="ECO:0000256" key="2">
    <source>
        <dbReference type="ARBA" id="ARBA00004141"/>
    </source>
</evidence>
<name>A0A8S3YVH8_9EUPU</name>
<feature type="transmembrane region" description="Helical" evidence="12">
    <location>
        <begin position="70"/>
        <end position="87"/>
    </location>
</feature>
<keyword evidence="5 11" id="KW-0285">Flavoprotein</keyword>
<evidence type="ECO:0000256" key="9">
    <source>
        <dbReference type="ARBA" id="ARBA00023002"/>
    </source>
</evidence>
<accession>A0A8S3YVH8</accession>
<evidence type="ECO:0000256" key="1">
    <source>
        <dbReference type="ARBA" id="ARBA00001974"/>
    </source>
</evidence>
<keyword evidence="16" id="KW-1185">Reference proteome</keyword>
<evidence type="ECO:0000259" key="13">
    <source>
        <dbReference type="Pfam" id="PF01266"/>
    </source>
</evidence>
<dbReference type="GO" id="GO:0005789">
    <property type="term" value="C:endoplasmic reticulum membrane"/>
    <property type="evidence" value="ECO:0007669"/>
    <property type="project" value="UniProtKB-SubCell"/>
</dbReference>
<dbReference type="InterPro" id="IPR006076">
    <property type="entry name" value="FAD-dep_OxRdtase"/>
</dbReference>
<feature type="transmembrane region" description="Helical" evidence="12">
    <location>
        <begin position="462"/>
        <end position="480"/>
    </location>
</feature>
<evidence type="ECO:0000256" key="5">
    <source>
        <dbReference type="ARBA" id="ARBA00022630"/>
    </source>
</evidence>
<keyword evidence="10 11" id="KW-0472">Membrane</keyword>
<gene>
    <name evidence="15" type="ORF">CUNI_LOCUS6631</name>
</gene>
<feature type="transmembrane region" description="Helical" evidence="12">
    <location>
        <begin position="20"/>
        <end position="49"/>
    </location>
</feature>
<dbReference type="FunFam" id="3.50.50.60:FF:000662">
    <property type="entry name" value="Uncharacterized protein"/>
    <property type="match status" value="1"/>
</dbReference>
<dbReference type="GO" id="GO:0004506">
    <property type="term" value="F:squalene monooxygenase activity"/>
    <property type="evidence" value="ECO:0007669"/>
    <property type="project" value="UniProtKB-UniRule"/>
</dbReference>
<dbReference type="InterPro" id="IPR036188">
    <property type="entry name" value="FAD/NAD-bd_sf"/>
</dbReference>
<protein>
    <recommendedName>
        <fullName evidence="4 11">Squalene monooxygenase</fullName>
        <ecNumber evidence="4 11">1.14.14.17</ecNumber>
    </recommendedName>
</protein>
<dbReference type="PANTHER" id="PTHR10835:SF0">
    <property type="entry name" value="SQUALENE MONOOXYGENASE"/>
    <property type="match status" value="1"/>
</dbReference>
<dbReference type="PRINTS" id="PR00420">
    <property type="entry name" value="RNGMNOXGNASE"/>
</dbReference>
<proteinExistence type="inferred from homology"/>
<dbReference type="AlphaFoldDB" id="A0A8S3YVH8"/>
<dbReference type="Gene3D" id="3.50.50.60">
    <property type="entry name" value="FAD/NAD(P)-binding domain"/>
    <property type="match status" value="1"/>
</dbReference>
<dbReference type="GO" id="GO:0008203">
    <property type="term" value="P:cholesterol metabolic process"/>
    <property type="evidence" value="ECO:0007669"/>
    <property type="project" value="TreeGrafter"/>
</dbReference>
<keyword evidence="11" id="KW-0256">Endoplasmic reticulum</keyword>
<feature type="domain" description="Squalene epoxidase" evidence="14">
    <location>
        <begin position="223"/>
        <end position="492"/>
    </location>
</feature>
<sequence length="520" mass="57960">MIVDMIKVGSEWAMEHLTPSLVPCVSVSSCGLLSVVVTVVFTISFVLFYRRKQTLAPRHSKVFGRDGPDVIVIGSGVAGSAVATVLARDGRRVTVIERDMKEPDRIVGELLQPGGVRALAKLGLSDCIRDLDAHTIKGYVIHNMEEKTEVIVPYPKQEEENNMVSGSAFHHGRFIMALREQARREPHVTYIEGTASKLLEESGAVVGVQYKPKDSDQSLQIYAPLTFVVDGCFSKFRKELVKEQVKVTSHFVGLLMHHCPQKVSNHAELVLAHPSPVLVYQISSECTRVLVDVRGVMPKDIKEFLLTSICPQLPEHIQEPFADGVVNGRVRTMPNSFLPPSPLERPGVLVLGDAYNMRHPLTGGGMSVCLNDAVIWRELLRDIPDLSDYEAIIKALRVFHRRRKSNHSFVVNVLANALYELFAANNEHLVCMKKACFEYFQLGGQCIDGPVSLLSILNPKPHVLIGHFFAVALYAVYFVFRSEPFWALPRSVYRSCMILLSACQVILPLVWSETKTLLLP</sequence>
<keyword evidence="6 12" id="KW-0812">Transmembrane</keyword>